<dbReference type="InterPro" id="IPR051795">
    <property type="entry name" value="Glycosyl_Hydrlase_43"/>
</dbReference>
<evidence type="ECO:0000313" key="9">
    <source>
        <dbReference type="EMBL" id="RZF59291.1"/>
    </source>
</evidence>
<feature type="domain" description="Beta-xylosidase C-terminal Concanavalin A-like" evidence="8">
    <location>
        <begin position="323"/>
        <end position="521"/>
    </location>
</feature>
<dbReference type="CDD" id="cd09001">
    <property type="entry name" value="GH43_FsAxh1-like"/>
    <property type="match status" value="1"/>
</dbReference>
<keyword evidence="7" id="KW-0732">Signal</keyword>
<comment type="similarity">
    <text evidence="1 6">Belongs to the glycosyl hydrolase 43 family.</text>
</comment>
<dbReference type="InterPro" id="IPR041542">
    <property type="entry name" value="GH43_C2"/>
</dbReference>
<dbReference type="Proteomes" id="UP000292855">
    <property type="component" value="Unassembled WGS sequence"/>
</dbReference>
<evidence type="ECO:0000256" key="1">
    <source>
        <dbReference type="ARBA" id="ARBA00009865"/>
    </source>
</evidence>
<reference evidence="9 10" key="1">
    <citation type="submission" date="2019-02" db="EMBL/GenBank/DDBJ databases">
        <authorList>
            <person name="Li Y."/>
        </authorList>
    </citation>
    <scope>NUCLEOTIDE SEQUENCE [LARGE SCALE GENOMIC DNA]</scope>
    <source>
        <strain evidence="9 10">30C10-4-7</strain>
    </source>
</reference>
<dbReference type="InterPro" id="IPR013320">
    <property type="entry name" value="ConA-like_dom_sf"/>
</dbReference>
<comment type="caution">
    <text evidence="9">The sequence shown here is derived from an EMBL/GenBank/DDBJ whole genome shotgun (WGS) entry which is preliminary data.</text>
</comment>
<dbReference type="SUPFAM" id="SSF49899">
    <property type="entry name" value="Concanavalin A-like lectins/glucanases"/>
    <property type="match status" value="1"/>
</dbReference>
<dbReference type="Gene3D" id="2.115.10.20">
    <property type="entry name" value="Glycosyl hydrolase domain, family 43"/>
    <property type="match status" value="1"/>
</dbReference>
<dbReference type="PANTHER" id="PTHR42812:SF12">
    <property type="entry name" value="BETA-XYLOSIDASE-RELATED"/>
    <property type="match status" value="1"/>
</dbReference>
<dbReference type="PANTHER" id="PTHR42812">
    <property type="entry name" value="BETA-XYLOSIDASE"/>
    <property type="match status" value="1"/>
</dbReference>
<feature type="active site" description="Proton acceptor" evidence="4">
    <location>
        <position position="37"/>
    </location>
</feature>
<dbReference type="Gene3D" id="2.60.120.200">
    <property type="match status" value="1"/>
</dbReference>
<dbReference type="RefSeq" id="WP_130141213.1">
    <property type="nucleotide sequence ID" value="NZ_SGIT01000002.1"/>
</dbReference>
<evidence type="ECO:0000256" key="2">
    <source>
        <dbReference type="ARBA" id="ARBA00022801"/>
    </source>
</evidence>
<accession>A0A4Q6XHA7</accession>
<dbReference type="EMBL" id="SGIT01000002">
    <property type="protein sequence ID" value="RZF59291.1"/>
    <property type="molecule type" value="Genomic_DNA"/>
</dbReference>
<dbReference type="AlphaFoldDB" id="A0A4Q6XHA7"/>
<evidence type="ECO:0000259" key="8">
    <source>
        <dbReference type="Pfam" id="PF17851"/>
    </source>
</evidence>
<feature type="chain" id="PRO_5020557006" evidence="7">
    <location>
        <begin position="25"/>
        <end position="526"/>
    </location>
</feature>
<protein>
    <submittedName>
        <fullName evidence="9">Glycosyl hydrolase 43 family protein</fullName>
    </submittedName>
</protein>
<organism evidence="9 10">
    <name type="scientific">Sphingobacterium corticibacterium</name>
    <dbReference type="NCBI Taxonomy" id="2484746"/>
    <lineage>
        <taxon>Bacteria</taxon>
        <taxon>Pseudomonadati</taxon>
        <taxon>Bacteroidota</taxon>
        <taxon>Sphingobacteriia</taxon>
        <taxon>Sphingobacteriales</taxon>
        <taxon>Sphingobacteriaceae</taxon>
        <taxon>Sphingobacterium</taxon>
    </lineage>
</organism>
<dbReference type="Pfam" id="PF17851">
    <property type="entry name" value="GH43_C2"/>
    <property type="match status" value="1"/>
</dbReference>
<dbReference type="GO" id="GO:0004553">
    <property type="term" value="F:hydrolase activity, hydrolyzing O-glycosyl compounds"/>
    <property type="evidence" value="ECO:0007669"/>
    <property type="project" value="InterPro"/>
</dbReference>
<evidence type="ECO:0000313" key="10">
    <source>
        <dbReference type="Proteomes" id="UP000292855"/>
    </source>
</evidence>
<feature type="signal peptide" evidence="7">
    <location>
        <begin position="1"/>
        <end position="24"/>
    </location>
</feature>
<dbReference type="GO" id="GO:0005975">
    <property type="term" value="P:carbohydrate metabolic process"/>
    <property type="evidence" value="ECO:0007669"/>
    <property type="project" value="InterPro"/>
</dbReference>
<keyword evidence="3 6" id="KW-0326">Glycosidase</keyword>
<dbReference type="SUPFAM" id="SSF75005">
    <property type="entry name" value="Arabinanase/levansucrase/invertase"/>
    <property type="match status" value="1"/>
</dbReference>
<gene>
    <name evidence="9" type="ORF">EWE74_08875</name>
</gene>
<keyword evidence="10" id="KW-1185">Reference proteome</keyword>
<dbReference type="InterPro" id="IPR023296">
    <property type="entry name" value="Glyco_hydro_beta-prop_sf"/>
</dbReference>
<evidence type="ECO:0000256" key="6">
    <source>
        <dbReference type="RuleBase" id="RU361187"/>
    </source>
</evidence>
<evidence type="ECO:0000256" key="3">
    <source>
        <dbReference type="ARBA" id="ARBA00023295"/>
    </source>
</evidence>
<feature type="site" description="Important for catalytic activity, responsible for pKa modulation of the active site Glu and correct orientation of both the proton donor and substrate" evidence="5">
    <location>
        <position position="148"/>
    </location>
</feature>
<sequence length="526" mass="59265">MKRLKNILALTLFFLYGMSDLVTAQTRNPVVWADVPDMSIIRVGDTYYMSSTTMHMNPGLPIMKSKNLVDWEMASYAYDTLGVIDEFELKNGKHTYGRGSWASSLRYHQGRYYVSTFSNSSGLNYIYSTEDPSSSVWDVKRFKPMVHDHSLFFDDDGKVYMVTAGGRIGIRALKSDLSGFEVGSEKITIIEDADAITGKPKGLPAEGAQMFKANGKYYLFLITWPKGGMRTQLLFRADQIMGPYEGRVVLEDKGVAQGGFVDSPDGAWFGYFFRDSGAVGRIPYILPMKWEDGWPVFGEAGVVPMTLDIPAKQPTVPAIVSSDDFSREKGAADLPLAWQWNHNPDHQHWSVTERKGYLRLRTGHLAQGFLTAKNTLTQRTFGPTSTGEVRLEIAKMKDGDVAGIGLLQRKYGLVGVKKKDGKHYIFVGNAQAADKDDERYEEHELIPINDSQVYLKVATDYHNLKDEGYFYYSLDGKNWKAIGKTLKMSYTLDHFMGYRFALFNYATQNLGGYVDFDYFKVGDVLP</sequence>
<proteinExistence type="inferred from homology"/>
<evidence type="ECO:0000256" key="5">
    <source>
        <dbReference type="PIRSR" id="PIRSR606710-2"/>
    </source>
</evidence>
<dbReference type="OrthoDB" id="9801455at2"/>
<evidence type="ECO:0000256" key="7">
    <source>
        <dbReference type="SAM" id="SignalP"/>
    </source>
</evidence>
<name>A0A4Q6XHA7_9SPHI</name>
<keyword evidence="2 6" id="KW-0378">Hydrolase</keyword>
<evidence type="ECO:0000256" key="4">
    <source>
        <dbReference type="PIRSR" id="PIRSR606710-1"/>
    </source>
</evidence>
<feature type="active site" description="Proton donor" evidence="4">
    <location>
        <position position="206"/>
    </location>
</feature>
<dbReference type="InterPro" id="IPR006710">
    <property type="entry name" value="Glyco_hydro_43"/>
</dbReference>
<dbReference type="Pfam" id="PF04616">
    <property type="entry name" value="Glyco_hydro_43"/>
    <property type="match status" value="1"/>
</dbReference>